<keyword evidence="9" id="KW-1185">Reference proteome</keyword>
<evidence type="ECO:0000256" key="2">
    <source>
        <dbReference type="ARBA" id="ARBA00003532"/>
    </source>
</evidence>
<keyword evidence="5" id="KW-0408">Iron</keyword>
<evidence type="ECO:0000256" key="6">
    <source>
        <dbReference type="ARBA" id="ARBA00023014"/>
    </source>
</evidence>
<gene>
    <name evidence="8" type="ORF">J2S74_002605</name>
</gene>
<evidence type="ECO:0000256" key="5">
    <source>
        <dbReference type="ARBA" id="ARBA00023004"/>
    </source>
</evidence>
<organism evidence="8 9">
    <name type="scientific">Evansella vedderi</name>
    <dbReference type="NCBI Taxonomy" id="38282"/>
    <lineage>
        <taxon>Bacteria</taxon>
        <taxon>Bacillati</taxon>
        <taxon>Bacillota</taxon>
        <taxon>Bacilli</taxon>
        <taxon>Bacillales</taxon>
        <taxon>Bacillaceae</taxon>
        <taxon>Evansella</taxon>
    </lineage>
</organism>
<dbReference type="Gene3D" id="3.30.70.20">
    <property type="match status" value="2"/>
</dbReference>
<keyword evidence="6" id="KW-0411">Iron-sulfur</keyword>
<comment type="function">
    <text evidence="2">Ferredoxins are iron-sulfur proteins that transfer electrons in a wide variety of metabolic reactions.</text>
</comment>
<dbReference type="PANTHER" id="PTHR24960">
    <property type="entry name" value="PHOTOSYSTEM I IRON-SULFUR CENTER-RELATED"/>
    <property type="match status" value="1"/>
</dbReference>
<comment type="cofactor">
    <cofactor evidence="1">
        <name>[4Fe-4S] cluster</name>
        <dbReference type="ChEBI" id="CHEBI:49883"/>
    </cofactor>
</comment>
<dbReference type="PROSITE" id="PS00198">
    <property type="entry name" value="4FE4S_FER_1"/>
    <property type="match status" value="2"/>
</dbReference>
<evidence type="ECO:0000256" key="1">
    <source>
        <dbReference type="ARBA" id="ARBA00001966"/>
    </source>
</evidence>
<name>A0ABT9ZVG1_9BACI</name>
<comment type="caution">
    <text evidence="8">The sequence shown here is derived from an EMBL/GenBank/DDBJ whole genome shotgun (WGS) entry which is preliminary data.</text>
</comment>
<evidence type="ECO:0000256" key="4">
    <source>
        <dbReference type="ARBA" id="ARBA00022723"/>
    </source>
</evidence>
<dbReference type="SUPFAM" id="SSF54862">
    <property type="entry name" value="4Fe-4S ferredoxins"/>
    <property type="match status" value="1"/>
</dbReference>
<evidence type="ECO:0000256" key="3">
    <source>
        <dbReference type="ARBA" id="ARBA00022485"/>
    </source>
</evidence>
<dbReference type="InterPro" id="IPR050157">
    <property type="entry name" value="PSI_iron-sulfur_center"/>
</dbReference>
<dbReference type="InterPro" id="IPR017900">
    <property type="entry name" value="4Fe4S_Fe_S_CS"/>
</dbReference>
<dbReference type="Pfam" id="PF12838">
    <property type="entry name" value="Fer4_7"/>
    <property type="match status" value="1"/>
</dbReference>
<feature type="domain" description="4Fe-4S ferredoxin-type" evidence="7">
    <location>
        <begin position="154"/>
        <end position="185"/>
    </location>
</feature>
<dbReference type="InterPro" id="IPR017896">
    <property type="entry name" value="4Fe4S_Fe-S-bd"/>
</dbReference>
<evidence type="ECO:0000259" key="7">
    <source>
        <dbReference type="PROSITE" id="PS51379"/>
    </source>
</evidence>
<feature type="domain" description="4Fe-4S ferredoxin-type" evidence="7">
    <location>
        <begin position="46"/>
        <end position="76"/>
    </location>
</feature>
<dbReference type="RefSeq" id="WP_307326165.1">
    <property type="nucleotide sequence ID" value="NZ_JAUSUG010000009.1"/>
</dbReference>
<keyword evidence="3" id="KW-0004">4Fe-4S</keyword>
<dbReference type="CDD" id="cd16373">
    <property type="entry name" value="DMSOR_beta_like"/>
    <property type="match status" value="1"/>
</dbReference>
<feature type="domain" description="4Fe-4S ferredoxin-type" evidence="7">
    <location>
        <begin position="84"/>
        <end position="115"/>
    </location>
</feature>
<evidence type="ECO:0000313" key="9">
    <source>
        <dbReference type="Proteomes" id="UP001230005"/>
    </source>
</evidence>
<protein>
    <submittedName>
        <fullName evidence="8">Ferredoxin-type protein NapF</fullName>
    </submittedName>
</protein>
<dbReference type="Proteomes" id="UP001230005">
    <property type="component" value="Unassembled WGS sequence"/>
</dbReference>
<accession>A0ABT9ZVG1</accession>
<reference evidence="8 9" key="1">
    <citation type="submission" date="2023-07" db="EMBL/GenBank/DDBJ databases">
        <title>Genomic Encyclopedia of Type Strains, Phase IV (KMG-IV): sequencing the most valuable type-strain genomes for metagenomic binning, comparative biology and taxonomic classification.</title>
        <authorList>
            <person name="Goeker M."/>
        </authorList>
    </citation>
    <scope>NUCLEOTIDE SEQUENCE [LARGE SCALE GENOMIC DNA]</scope>
    <source>
        <strain evidence="8 9">DSM 9768</strain>
    </source>
</reference>
<dbReference type="Pfam" id="PF12800">
    <property type="entry name" value="Fer4_4"/>
    <property type="match status" value="1"/>
</dbReference>
<keyword evidence="4" id="KW-0479">Metal-binding</keyword>
<sequence length="187" mass="20455">MIIPENEKMNRREFIKENFLSSIGFLMKFIDASMTTEVNYIRPPGVQEEWDFLTSCTRCGVCQDSCPEGIISLFSTNSGVKLTGTPYLNLTKAACTFCNKCIETCPTEALTYGTHAVVLGTAKVIKKNCITFEGVMCDYCIRSCPVNALVGRGGQPEVDVDICIGCGICIAACIEEYKGITIVPRST</sequence>
<proteinExistence type="predicted"/>
<dbReference type="PROSITE" id="PS51379">
    <property type="entry name" value="4FE4S_FER_2"/>
    <property type="match status" value="3"/>
</dbReference>
<dbReference type="PANTHER" id="PTHR24960:SF79">
    <property type="entry name" value="PHOTOSYSTEM I IRON-SULFUR CENTER"/>
    <property type="match status" value="1"/>
</dbReference>
<evidence type="ECO:0000313" key="8">
    <source>
        <dbReference type="EMBL" id="MDQ0255223.1"/>
    </source>
</evidence>
<dbReference type="EMBL" id="JAUSUG010000009">
    <property type="protein sequence ID" value="MDQ0255223.1"/>
    <property type="molecule type" value="Genomic_DNA"/>
</dbReference>